<organism evidence="1 2">
    <name type="scientific">Candidatus Nitrosomaritimum aestuariumsis</name>
    <dbReference type="NCBI Taxonomy" id="3342354"/>
    <lineage>
        <taxon>Archaea</taxon>
        <taxon>Nitrososphaerota</taxon>
        <taxon>Nitrososphaeria</taxon>
        <taxon>Nitrosopumilales</taxon>
        <taxon>Nitrosopumilaceae</taxon>
        <taxon>Candidatus Nitrosomaritimum</taxon>
    </lineage>
</organism>
<proteinExistence type="predicted"/>
<evidence type="ECO:0000313" key="2">
    <source>
        <dbReference type="Proteomes" id="UP000559653"/>
    </source>
</evidence>
<protein>
    <submittedName>
        <fullName evidence="1">PQQ-dependent sugar dehydrogenase</fullName>
    </submittedName>
</protein>
<evidence type="ECO:0000313" key="1">
    <source>
        <dbReference type="EMBL" id="MBA4452550.1"/>
    </source>
</evidence>
<name>A0AC60VZ20_9ARCH</name>
<accession>A0AC60VZ20</accession>
<dbReference type="Proteomes" id="UP000559653">
    <property type="component" value="Unassembled WGS sequence"/>
</dbReference>
<comment type="caution">
    <text evidence="1">The sequence shown here is derived from an EMBL/GenBank/DDBJ whole genome shotgun (WGS) entry which is preliminary data.</text>
</comment>
<gene>
    <name evidence="1" type="ORF">H2B03_05200</name>
</gene>
<reference evidence="1 2" key="1">
    <citation type="journal article" date="2020" name="Appl. Environ. Microbiol.">
        <title>Genomic Characteristics of a Novel Species of Ammonia-Oxidizing Archaea from the Jiulong River Estuary.</title>
        <authorList>
            <person name="Zou D."/>
            <person name="Wan R."/>
            <person name="Han L."/>
            <person name="Xu M.N."/>
            <person name="Liu Y."/>
            <person name="Liu H."/>
            <person name="Kao S.J."/>
            <person name="Li M."/>
        </authorList>
    </citation>
    <scope>NUCLEOTIDE SEQUENCE [LARGE SCALE GENOMIC DNA]</scope>
    <source>
        <strain evidence="1">W1bin1</strain>
    </source>
</reference>
<dbReference type="EMBL" id="JACEMZ010000029">
    <property type="protein sequence ID" value="MBA4452550.1"/>
    <property type="molecule type" value="Genomic_DNA"/>
</dbReference>
<sequence>MDKRLRIAGIVGAIIFSIFVLTSEDDPIPLPEPPSATVEDNSVAVLAENLENPRSIAVSDEKIFVTEKEGRIRVIQNNELLEEPLATFRPAEVFDGGLLGITTHPDYTNNHFLYVFLTYEENETLWNKVIRITESDNKLQDATTIFDKIPGSVFTNGGFLKFGPDEKLYVGTGTVSDASHLPQDLNSLAGKILRLNDDGTIPDDNPFSNSPVYSYGFRNPQGLTWDEAGNMYAAELGPEKNDEINLIQPGKNFGWPENECLKTEQFEGAVMCYDPGIEMGGILFYYGDALDLEHSFIMTSLRASNLYQLDLEEGLKSQKSILSGAGRIRDVAQGPDGSLYVITSNTDGKGFPDRMDDKLLRILK</sequence>